<dbReference type="AlphaFoldDB" id="A0A0L8FIK1"/>
<protein>
    <submittedName>
        <fullName evidence="1">Uncharacterized protein</fullName>
    </submittedName>
</protein>
<accession>A0A0L8FIK1</accession>
<evidence type="ECO:0000313" key="1">
    <source>
        <dbReference type="EMBL" id="KOF63470.1"/>
    </source>
</evidence>
<reference evidence="1" key="1">
    <citation type="submission" date="2015-07" db="EMBL/GenBank/DDBJ databases">
        <title>MeaNS - Measles Nucleotide Surveillance Program.</title>
        <authorList>
            <person name="Tran T."/>
            <person name="Druce J."/>
        </authorList>
    </citation>
    <scope>NUCLEOTIDE SEQUENCE</scope>
    <source>
        <strain evidence="1">UCB-OBI-ISO-001</strain>
        <tissue evidence="1">Gonad</tissue>
    </source>
</reference>
<name>A0A0L8FIK1_OCTBM</name>
<sequence length="53" mass="6367">MAVMKYFLFHECLLDYLEAIKQWLIPGTEVFKSKISFYGKLLKNISIYVYKNK</sequence>
<organism evidence="1">
    <name type="scientific">Octopus bimaculoides</name>
    <name type="common">California two-spotted octopus</name>
    <dbReference type="NCBI Taxonomy" id="37653"/>
    <lineage>
        <taxon>Eukaryota</taxon>
        <taxon>Metazoa</taxon>
        <taxon>Spiralia</taxon>
        <taxon>Lophotrochozoa</taxon>
        <taxon>Mollusca</taxon>
        <taxon>Cephalopoda</taxon>
        <taxon>Coleoidea</taxon>
        <taxon>Octopodiformes</taxon>
        <taxon>Octopoda</taxon>
        <taxon>Incirrata</taxon>
        <taxon>Octopodidae</taxon>
        <taxon>Octopus</taxon>
    </lineage>
</organism>
<gene>
    <name evidence="1" type="ORF">OCBIM_22018917mg</name>
</gene>
<dbReference type="EMBL" id="KQ430924">
    <property type="protein sequence ID" value="KOF63470.1"/>
    <property type="molecule type" value="Genomic_DNA"/>
</dbReference>
<proteinExistence type="predicted"/>